<evidence type="ECO:0000256" key="6">
    <source>
        <dbReference type="RuleBase" id="RU003909"/>
    </source>
</evidence>
<dbReference type="AlphaFoldDB" id="A0AAN6VC94"/>
<reference evidence="7" key="1">
    <citation type="journal article" date="2023" name="Mol. Phylogenet. Evol.">
        <title>Genome-scale phylogeny and comparative genomics of the fungal order Sordariales.</title>
        <authorList>
            <person name="Hensen N."/>
            <person name="Bonometti L."/>
            <person name="Westerberg I."/>
            <person name="Brannstrom I.O."/>
            <person name="Guillou S."/>
            <person name="Cros-Aarteil S."/>
            <person name="Calhoun S."/>
            <person name="Haridas S."/>
            <person name="Kuo A."/>
            <person name="Mondo S."/>
            <person name="Pangilinan J."/>
            <person name="Riley R."/>
            <person name="LaButti K."/>
            <person name="Andreopoulos B."/>
            <person name="Lipzen A."/>
            <person name="Chen C."/>
            <person name="Yan M."/>
            <person name="Daum C."/>
            <person name="Ng V."/>
            <person name="Clum A."/>
            <person name="Steindorff A."/>
            <person name="Ohm R.A."/>
            <person name="Martin F."/>
            <person name="Silar P."/>
            <person name="Natvig D.O."/>
            <person name="Lalanne C."/>
            <person name="Gautier V."/>
            <person name="Ament-Velasquez S.L."/>
            <person name="Kruys A."/>
            <person name="Hutchinson M.I."/>
            <person name="Powell A.J."/>
            <person name="Barry K."/>
            <person name="Miller A.N."/>
            <person name="Grigoriev I.V."/>
            <person name="Debuchy R."/>
            <person name="Gladieux P."/>
            <person name="Hiltunen Thoren M."/>
            <person name="Johannesson H."/>
        </authorList>
    </citation>
    <scope>NUCLEOTIDE SEQUENCE</scope>
    <source>
        <strain evidence="7">CBS 538.74</strain>
    </source>
</reference>
<dbReference type="EMBL" id="MU857294">
    <property type="protein sequence ID" value="KAK4148645.1"/>
    <property type="molecule type" value="Genomic_DNA"/>
</dbReference>
<dbReference type="InterPro" id="IPR036140">
    <property type="entry name" value="PFN_sf"/>
</dbReference>
<dbReference type="InterPro" id="IPR048278">
    <property type="entry name" value="PFN"/>
</dbReference>
<comment type="similarity">
    <text evidence="2 6">Belongs to the profilin family.</text>
</comment>
<accession>A0AAN6VC94</accession>
<keyword evidence="5" id="KW-0206">Cytoskeleton</keyword>
<dbReference type="Gene3D" id="3.30.450.30">
    <property type="entry name" value="Dynein light chain 2a, cytoplasmic"/>
    <property type="match status" value="1"/>
</dbReference>
<dbReference type="PANTHER" id="PTHR11604:SF0">
    <property type="entry name" value="PROFILIN"/>
    <property type="match status" value="1"/>
</dbReference>
<evidence type="ECO:0000256" key="4">
    <source>
        <dbReference type="ARBA" id="ARBA00023203"/>
    </source>
</evidence>
<organism evidence="7 8">
    <name type="scientific">Chaetomidium leptoderma</name>
    <dbReference type="NCBI Taxonomy" id="669021"/>
    <lineage>
        <taxon>Eukaryota</taxon>
        <taxon>Fungi</taxon>
        <taxon>Dikarya</taxon>
        <taxon>Ascomycota</taxon>
        <taxon>Pezizomycotina</taxon>
        <taxon>Sordariomycetes</taxon>
        <taxon>Sordariomycetidae</taxon>
        <taxon>Sordariales</taxon>
        <taxon>Chaetomiaceae</taxon>
        <taxon>Chaetomidium</taxon>
    </lineage>
</organism>
<dbReference type="SUPFAM" id="SSF55770">
    <property type="entry name" value="Profilin (actin-binding protein)"/>
    <property type="match status" value="1"/>
</dbReference>
<dbReference type="PRINTS" id="PR00392">
    <property type="entry name" value="PROFILIN"/>
</dbReference>
<dbReference type="GO" id="GO:0005938">
    <property type="term" value="C:cell cortex"/>
    <property type="evidence" value="ECO:0007669"/>
    <property type="project" value="TreeGrafter"/>
</dbReference>
<name>A0AAN6VC94_9PEZI</name>
<evidence type="ECO:0000313" key="8">
    <source>
        <dbReference type="Proteomes" id="UP001302745"/>
    </source>
</evidence>
<evidence type="ECO:0000313" key="7">
    <source>
        <dbReference type="EMBL" id="KAK4148645.1"/>
    </source>
</evidence>
<evidence type="ECO:0000256" key="3">
    <source>
        <dbReference type="ARBA" id="ARBA00022490"/>
    </source>
</evidence>
<dbReference type="GO" id="GO:0005856">
    <property type="term" value="C:cytoskeleton"/>
    <property type="evidence" value="ECO:0007669"/>
    <property type="project" value="UniProtKB-SubCell"/>
</dbReference>
<keyword evidence="8" id="KW-1185">Reference proteome</keyword>
<evidence type="ECO:0000256" key="2">
    <source>
        <dbReference type="ARBA" id="ARBA00010058"/>
    </source>
</evidence>
<dbReference type="SMART" id="SM00392">
    <property type="entry name" value="PROF"/>
    <property type="match status" value="1"/>
</dbReference>
<comment type="subcellular location">
    <subcellularLocation>
        <location evidence="1">Cytoplasm</location>
        <location evidence="1">Cytoskeleton</location>
    </subcellularLocation>
</comment>
<gene>
    <name evidence="7" type="ORF">C8A00DRAFT_38777</name>
</gene>
<keyword evidence="3" id="KW-0963">Cytoplasm</keyword>
<dbReference type="InterPro" id="IPR005455">
    <property type="entry name" value="PFN_euk"/>
</dbReference>
<dbReference type="GO" id="GO:0003785">
    <property type="term" value="F:actin monomer binding"/>
    <property type="evidence" value="ECO:0007669"/>
    <property type="project" value="TreeGrafter"/>
</dbReference>
<keyword evidence="4 6" id="KW-0009">Actin-binding</keyword>
<sequence length="139" mass="14750">MSWQELTAAYIDTSLVGSGHIDKASIISVAGDSTWATTPDFAVGADEIKTLIAILNDPDKQDGPAVKKAFEEGIHVAGERYVATRVEEGHVYGRKGKTGICIVKTKQAILIGHYGENVQAGNATQTVEALALYLTGLGY</sequence>
<dbReference type="Proteomes" id="UP001302745">
    <property type="component" value="Unassembled WGS sequence"/>
</dbReference>
<reference evidence="7" key="2">
    <citation type="submission" date="2023-05" db="EMBL/GenBank/DDBJ databases">
        <authorList>
            <consortium name="Lawrence Berkeley National Laboratory"/>
            <person name="Steindorff A."/>
            <person name="Hensen N."/>
            <person name="Bonometti L."/>
            <person name="Westerberg I."/>
            <person name="Brannstrom I.O."/>
            <person name="Guillou S."/>
            <person name="Cros-Aarteil S."/>
            <person name="Calhoun S."/>
            <person name="Haridas S."/>
            <person name="Kuo A."/>
            <person name="Mondo S."/>
            <person name="Pangilinan J."/>
            <person name="Riley R."/>
            <person name="Labutti K."/>
            <person name="Andreopoulos B."/>
            <person name="Lipzen A."/>
            <person name="Chen C."/>
            <person name="Yanf M."/>
            <person name="Daum C."/>
            <person name="Ng V."/>
            <person name="Clum A."/>
            <person name="Ohm R."/>
            <person name="Martin F."/>
            <person name="Silar P."/>
            <person name="Natvig D."/>
            <person name="Lalanne C."/>
            <person name="Gautier V."/>
            <person name="Ament-Velasquez S.L."/>
            <person name="Kruys A."/>
            <person name="Hutchinson M.I."/>
            <person name="Powell A.J."/>
            <person name="Barry K."/>
            <person name="Miller A.N."/>
            <person name="Grigoriev I.V."/>
            <person name="Debuchy R."/>
            <person name="Gladieux P."/>
            <person name="Thoren M.H."/>
            <person name="Johannesson H."/>
        </authorList>
    </citation>
    <scope>NUCLEOTIDE SEQUENCE</scope>
    <source>
        <strain evidence="7">CBS 538.74</strain>
    </source>
</reference>
<dbReference type="CDD" id="cd00148">
    <property type="entry name" value="PROF"/>
    <property type="match status" value="1"/>
</dbReference>
<evidence type="ECO:0000256" key="5">
    <source>
        <dbReference type="ARBA" id="ARBA00023212"/>
    </source>
</evidence>
<comment type="caution">
    <text evidence="7">The sequence shown here is derived from an EMBL/GenBank/DDBJ whole genome shotgun (WGS) entry which is preliminary data.</text>
</comment>
<proteinExistence type="inferred from homology"/>
<evidence type="ECO:0000256" key="1">
    <source>
        <dbReference type="ARBA" id="ARBA00004245"/>
    </source>
</evidence>
<dbReference type="PANTHER" id="PTHR11604">
    <property type="entry name" value="PROFILIN"/>
    <property type="match status" value="1"/>
</dbReference>
<dbReference type="Pfam" id="PF00235">
    <property type="entry name" value="Profilin"/>
    <property type="match status" value="1"/>
</dbReference>
<protein>
    <recommendedName>
        <fullName evidence="6">Profilin</fullName>
    </recommendedName>
</protein>